<organism evidence="1 2">
    <name type="scientific">Roridomyces roridus</name>
    <dbReference type="NCBI Taxonomy" id="1738132"/>
    <lineage>
        <taxon>Eukaryota</taxon>
        <taxon>Fungi</taxon>
        <taxon>Dikarya</taxon>
        <taxon>Basidiomycota</taxon>
        <taxon>Agaricomycotina</taxon>
        <taxon>Agaricomycetes</taxon>
        <taxon>Agaricomycetidae</taxon>
        <taxon>Agaricales</taxon>
        <taxon>Marasmiineae</taxon>
        <taxon>Mycenaceae</taxon>
        <taxon>Roridomyces</taxon>
    </lineage>
</organism>
<proteinExistence type="predicted"/>
<name>A0AAD7FCN2_9AGAR</name>
<evidence type="ECO:0000313" key="1">
    <source>
        <dbReference type="EMBL" id="KAJ7615942.1"/>
    </source>
</evidence>
<dbReference type="Proteomes" id="UP001221142">
    <property type="component" value="Unassembled WGS sequence"/>
</dbReference>
<sequence length="250" mass="28238">MATPHFKRILLVTARHSRPLTQLRPAHRRSPSLIPPPLLLLWPGGHLLPTPPLPLHALPNLLPAHPGLLALHIRRGDFIQHCHHLIRWNARYLTWNNFGDPTIRSEHPDLPTLPDYLSIPDGVSHEDAVWAHCWQTTEEIVQRVRAVRLQSASGEHFPAQHLRRVYIATNGEREWVDGLTELLKADGWDSVWTSLDMQLTMEEVAVDEAVDMSALAAAETFIGEGFSSFTSNVVQFRLAGGRHPGTNRLW</sequence>
<evidence type="ECO:0000313" key="2">
    <source>
        <dbReference type="Proteomes" id="UP001221142"/>
    </source>
</evidence>
<accession>A0AAD7FCN2</accession>
<protein>
    <submittedName>
        <fullName evidence="1">Uncharacterized protein</fullName>
    </submittedName>
</protein>
<keyword evidence="2" id="KW-1185">Reference proteome</keyword>
<dbReference type="CDD" id="cd11296">
    <property type="entry name" value="O-FucT_like"/>
    <property type="match status" value="1"/>
</dbReference>
<comment type="caution">
    <text evidence="1">The sequence shown here is derived from an EMBL/GenBank/DDBJ whole genome shotgun (WGS) entry which is preliminary data.</text>
</comment>
<dbReference type="Gene3D" id="3.40.50.11350">
    <property type="match status" value="1"/>
</dbReference>
<dbReference type="EMBL" id="JARKIF010000023">
    <property type="protein sequence ID" value="KAJ7615942.1"/>
    <property type="molecule type" value="Genomic_DNA"/>
</dbReference>
<dbReference type="AlphaFoldDB" id="A0AAD7FCN2"/>
<gene>
    <name evidence="1" type="ORF">FB45DRAFT_757303</name>
</gene>
<reference evidence="1" key="1">
    <citation type="submission" date="2023-03" db="EMBL/GenBank/DDBJ databases">
        <title>Massive genome expansion in bonnet fungi (Mycena s.s.) driven by repeated elements and novel gene families across ecological guilds.</title>
        <authorList>
            <consortium name="Lawrence Berkeley National Laboratory"/>
            <person name="Harder C.B."/>
            <person name="Miyauchi S."/>
            <person name="Viragh M."/>
            <person name="Kuo A."/>
            <person name="Thoen E."/>
            <person name="Andreopoulos B."/>
            <person name="Lu D."/>
            <person name="Skrede I."/>
            <person name="Drula E."/>
            <person name="Henrissat B."/>
            <person name="Morin E."/>
            <person name="Kohler A."/>
            <person name="Barry K."/>
            <person name="LaButti K."/>
            <person name="Morin E."/>
            <person name="Salamov A."/>
            <person name="Lipzen A."/>
            <person name="Mereny Z."/>
            <person name="Hegedus B."/>
            <person name="Baldrian P."/>
            <person name="Stursova M."/>
            <person name="Weitz H."/>
            <person name="Taylor A."/>
            <person name="Grigoriev I.V."/>
            <person name="Nagy L.G."/>
            <person name="Martin F."/>
            <person name="Kauserud H."/>
        </authorList>
    </citation>
    <scope>NUCLEOTIDE SEQUENCE</scope>
    <source>
        <strain evidence="1">9284</strain>
    </source>
</reference>